<feature type="transmembrane region" description="Helical" evidence="1">
    <location>
        <begin position="398"/>
        <end position="421"/>
    </location>
</feature>
<keyword evidence="1" id="KW-1133">Transmembrane helix</keyword>
<name>A0ABQ6NBH3_9STRA</name>
<evidence type="ECO:0000313" key="3">
    <source>
        <dbReference type="Proteomes" id="UP001165060"/>
    </source>
</evidence>
<dbReference type="Proteomes" id="UP001165060">
    <property type="component" value="Unassembled WGS sequence"/>
</dbReference>
<organism evidence="2 3">
    <name type="scientific">Tetraparma gracilis</name>
    <dbReference type="NCBI Taxonomy" id="2962635"/>
    <lineage>
        <taxon>Eukaryota</taxon>
        <taxon>Sar</taxon>
        <taxon>Stramenopiles</taxon>
        <taxon>Ochrophyta</taxon>
        <taxon>Bolidophyceae</taxon>
        <taxon>Parmales</taxon>
        <taxon>Triparmaceae</taxon>
        <taxon>Tetraparma</taxon>
    </lineage>
</organism>
<feature type="transmembrane region" description="Helical" evidence="1">
    <location>
        <begin position="369"/>
        <end position="386"/>
    </location>
</feature>
<feature type="transmembrane region" description="Helical" evidence="1">
    <location>
        <begin position="433"/>
        <end position="454"/>
    </location>
</feature>
<feature type="transmembrane region" description="Helical" evidence="1">
    <location>
        <begin position="149"/>
        <end position="169"/>
    </location>
</feature>
<dbReference type="EMBL" id="BRYB01006629">
    <property type="protein sequence ID" value="GMI53633.1"/>
    <property type="molecule type" value="Genomic_DNA"/>
</dbReference>
<sequence>MVGSSKVADESAVKGSVKEFRRMSFRDGADITPTINASVKTLTVVQVKKLTEEQIDSLMLSYKEMLQSAKGHEFGVKVDEWLDANIPAREVLVRRSLKSLAKELRADLKQARIGLLFNIARAVLVQMSDEITDALVLVEEYNGGKPSRFFWSTLVILSVPLAANIWAAIHFNKKKGGKAQAMGVLAAVLHVSPVIHGMKVWKGEGATEEEGDPYFAFLTGRITELIFESLPELILQLHMVYRGKVSRTVMASLSMSVASAAFMMMDASVGFERGFMSKQIRGPHSTPAFGFLPLGAVATKIQQAGLFAFFAGTVSTAALTISSAASVASWSIIPTVGAGEFAAFLMLMRSRGMKNRAGANPKEGLGPSTFIWFACYLMMSVAPWAGLRYSFFCLGGRLYALLIAYRLVTFAVVAYFTTGYFDELDEVKMGTAAARLLFGAGAAALLVGAAVVLYTTPKSHRWTWYSYREFRTGPEEMQLAFLAEQLLFAAETKDEQRAYQWVVVHPSYYRKEPVTDWLLSLDADTILFARSDKKLPPGTSELAGNSLKWWFEESITRVRYFYKPYDPALQLVVAHLTALAAQIEEREPPPAVLLLPPSETAAAVAKSDETRVPAGTGGRGVEQELKARIAALEREAELREVAVRERDGKIGEMGRTIGKQGETIREQAEEIERLRGG</sequence>
<keyword evidence="1" id="KW-0812">Transmembrane</keyword>
<evidence type="ECO:0000256" key="1">
    <source>
        <dbReference type="SAM" id="Phobius"/>
    </source>
</evidence>
<feature type="transmembrane region" description="Helical" evidence="1">
    <location>
        <begin position="327"/>
        <end position="348"/>
    </location>
</feature>
<protein>
    <submittedName>
        <fullName evidence="2">Uncharacterized protein</fullName>
    </submittedName>
</protein>
<gene>
    <name evidence="2" type="ORF">TeGR_g6359</name>
</gene>
<accession>A0ABQ6NBH3</accession>
<feature type="transmembrane region" description="Helical" evidence="1">
    <location>
        <begin position="249"/>
        <end position="271"/>
    </location>
</feature>
<keyword evidence="3" id="KW-1185">Reference proteome</keyword>
<keyword evidence="1" id="KW-0472">Membrane</keyword>
<reference evidence="2 3" key="1">
    <citation type="journal article" date="2023" name="Commun. Biol.">
        <title>Genome analysis of Parmales, the sister group of diatoms, reveals the evolutionary specialization of diatoms from phago-mixotrophs to photoautotrophs.</title>
        <authorList>
            <person name="Ban H."/>
            <person name="Sato S."/>
            <person name="Yoshikawa S."/>
            <person name="Yamada K."/>
            <person name="Nakamura Y."/>
            <person name="Ichinomiya M."/>
            <person name="Sato N."/>
            <person name="Blanc-Mathieu R."/>
            <person name="Endo H."/>
            <person name="Kuwata A."/>
            <person name="Ogata H."/>
        </authorList>
    </citation>
    <scope>NUCLEOTIDE SEQUENCE [LARGE SCALE GENOMIC DNA]</scope>
</reference>
<comment type="caution">
    <text evidence="2">The sequence shown here is derived from an EMBL/GenBank/DDBJ whole genome shotgun (WGS) entry which is preliminary data.</text>
</comment>
<evidence type="ECO:0000313" key="2">
    <source>
        <dbReference type="EMBL" id="GMI53633.1"/>
    </source>
</evidence>
<proteinExistence type="predicted"/>